<organism evidence="8 9">
    <name type="scientific">Ideonella livida</name>
    <dbReference type="NCBI Taxonomy" id="2707176"/>
    <lineage>
        <taxon>Bacteria</taxon>
        <taxon>Pseudomonadati</taxon>
        <taxon>Pseudomonadota</taxon>
        <taxon>Betaproteobacteria</taxon>
        <taxon>Burkholderiales</taxon>
        <taxon>Sphaerotilaceae</taxon>
        <taxon>Ideonella</taxon>
    </lineage>
</organism>
<evidence type="ECO:0000256" key="5">
    <source>
        <dbReference type="ARBA" id="ARBA00023136"/>
    </source>
</evidence>
<dbReference type="AlphaFoldDB" id="A0A7C9PID3"/>
<keyword evidence="9" id="KW-1185">Reference proteome</keyword>
<dbReference type="GO" id="GO:0005886">
    <property type="term" value="C:plasma membrane"/>
    <property type="evidence" value="ECO:0007669"/>
    <property type="project" value="TreeGrafter"/>
</dbReference>
<feature type="transmembrane region" description="Helical" evidence="6">
    <location>
        <begin position="72"/>
        <end position="94"/>
    </location>
</feature>
<evidence type="ECO:0000256" key="6">
    <source>
        <dbReference type="SAM" id="Phobius"/>
    </source>
</evidence>
<comment type="similarity">
    <text evidence="2">Belongs to the GtrA family.</text>
</comment>
<evidence type="ECO:0000313" key="9">
    <source>
        <dbReference type="Proteomes" id="UP000484255"/>
    </source>
</evidence>
<evidence type="ECO:0000313" key="8">
    <source>
        <dbReference type="EMBL" id="NDY92753.1"/>
    </source>
</evidence>
<dbReference type="Proteomes" id="UP000484255">
    <property type="component" value="Unassembled WGS sequence"/>
</dbReference>
<name>A0A7C9PID3_9BURK</name>
<gene>
    <name evidence="8" type="ORF">G3A44_16295</name>
</gene>
<dbReference type="PANTHER" id="PTHR38459:SF1">
    <property type="entry name" value="PROPHAGE BACTOPRENOL-LINKED GLUCOSE TRANSLOCASE HOMOLOG"/>
    <property type="match status" value="1"/>
</dbReference>
<reference evidence="8 9" key="1">
    <citation type="submission" date="2020-02" db="EMBL/GenBank/DDBJ databases">
        <title>Ideonella bacterium strain TBM-1.</title>
        <authorList>
            <person name="Chen W.-M."/>
        </authorList>
    </citation>
    <scope>NUCLEOTIDE SEQUENCE [LARGE SCALE GENOMIC DNA]</scope>
    <source>
        <strain evidence="8 9">TBM-1</strain>
    </source>
</reference>
<dbReference type="RefSeq" id="WP_163458803.1">
    <property type="nucleotide sequence ID" value="NZ_JAAGOH010000021.1"/>
</dbReference>
<dbReference type="PANTHER" id="PTHR38459">
    <property type="entry name" value="PROPHAGE BACTOPRENOL-LINKED GLUCOSE TRANSLOCASE HOMOLOG"/>
    <property type="match status" value="1"/>
</dbReference>
<evidence type="ECO:0000256" key="2">
    <source>
        <dbReference type="ARBA" id="ARBA00009399"/>
    </source>
</evidence>
<dbReference type="EMBL" id="JAAGOH010000021">
    <property type="protein sequence ID" value="NDY92753.1"/>
    <property type="molecule type" value="Genomic_DNA"/>
</dbReference>
<keyword evidence="4 6" id="KW-1133">Transmembrane helix</keyword>
<protein>
    <submittedName>
        <fullName evidence="8">GtrA family protein</fullName>
    </submittedName>
</protein>
<sequence>MWPQVGAELRRLVRFGLVGVANTVLTLGLVLALQAGQGWPPLWANAVGYAVGIANSYALNSRWTFGQRQLQAGQFLGFVTVNALAYLANLATVATALHLLAWPALWAQLAGAPAYTLSAYLLSRRWVFRPPPPPTSP</sequence>
<feature type="transmembrane region" description="Helical" evidence="6">
    <location>
        <begin position="100"/>
        <end position="122"/>
    </location>
</feature>
<feature type="transmembrane region" description="Helical" evidence="6">
    <location>
        <begin position="12"/>
        <end position="36"/>
    </location>
</feature>
<keyword evidence="3 6" id="KW-0812">Transmembrane</keyword>
<evidence type="ECO:0000256" key="3">
    <source>
        <dbReference type="ARBA" id="ARBA00022692"/>
    </source>
</evidence>
<dbReference type="Pfam" id="PF04138">
    <property type="entry name" value="GtrA_DPMS_TM"/>
    <property type="match status" value="1"/>
</dbReference>
<proteinExistence type="inferred from homology"/>
<evidence type="ECO:0000259" key="7">
    <source>
        <dbReference type="Pfam" id="PF04138"/>
    </source>
</evidence>
<evidence type="ECO:0000256" key="4">
    <source>
        <dbReference type="ARBA" id="ARBA00022989"/>
    </source>
</evidence>
<comment type="caution">
    <text evidence="8">The sequence shown here is derived from an EMBL/GenBank/DDBJ whole genome shotgun (WGS) entry which is preliminary data.</text>
</comment>
<evidence type="ECO:0000256" key="1">
    <source>
        <dbReference type="ARBA" id="ARBA00004141"/>
    </source>
</evidence>
<comment type="subcellular location">
    <subcellularLocation>
        <location evidence="1">Membrane</location>
        <topology evidence="1">Multi-pass membrane protein</topology>
    </subcellularLocation>
</comment>
<dbReference type="InterPro" id="IPR007267">
    <property type="entry name" value="GtrA_DPMS_TM"/>
</dbReference>
<feature type="transmembrane region" description="Helical" evidence="6">
    <location>
        <begin position="42"/>
        <end position="60"/>
    </location>
</feature>
<keyword evidence="5 6" id="KW-0472">Membrane</keyword>
<dbReference type="GO" id="GO:0000271">
    <property type="term" value="P:polysaccharide biosynthetic process"/>
    <property type="evidence" value="ECO:0007669"/>
    <property type="project" value="InterPro"/>
</dbReference>
<accession>A0A7C9PID3</accession>
<dbReference type="InterPro" id="IPR051401">
    <property type="entry name" value="GtrA_CellWall_Glycosyl"/>
</dbReference>
<feature type="domain" description="GtrA/DPMS transmembrane" evidence="7">
    <location>
        <begin position="14"/>
        <end position="128"/>
    </location>
</feature>